<dbReference type="InterPro" id="IPR013410">
    <property type="entry name" value="CRISPR-assoc_RAMP_Cmr4"/>
</dbReference>
<feature type="domain" description="CRISPR type III-associated protein" evidence="2">
    <location>
        <begin position="6"/>
        <end position="278"/>
    </location>
</feature>
<evidence type="ECO:0000259" key="2">
    <source>
        <dbReference type="Pfam" id="PF03787"/>
    </source>
</evidence>
<organism evidence="3 4">
    <name type="scientific">Acidilobus saccharovorans (strain DSM 16705 / JCM 18335 / VKM B-2471 / 345-15)</name>
    <dbReference type="NCBI Taxonomy" id="666510"/>
    <lineage>
        <taxon>Archaea</taxon>
        <taxon>Thermoproteota</taxon>
        <taxon>Thermoprotei</taxon>
        <taxon>Acidilobales</taxon>
        <taxon>Acidilobaceae</taxon>
        <taxon>Acidilobus</taxon>
    </lineage>
</organism>
<dbReference type="PANTHER" id="PTHR36700:SF1">
    <property type="entry name" value="CRISPR SYSTEM CMR SUBUNIT CMR4"/>
    <property type="match status" value="1"/>
</dbReference>
<dbReference type="Proteomes" id="UP000000346">
    <property type="component" value="Chromosome"/>
</dbReference>
<reference evidence="3 4" key="1">
    <citation type="journal article" date="2010" name="Appl. Environ. Microbiol.">
        <title>The genome sequence of the crenarchaeon Acidilobus saccharovorans supports a new order, Acidilobales, and suggests an important ecological role in terrestrial acidic hot springs.</title>
        <authorList>
            <person name="Mardanov A.V."/>
            <person name="Svetlitchnyi V.A."/>
            <person name="Beletsky A.V."/>
            <person name="Prokofeva M.I."/>
            <person name="Bonch-Osmolovskaya E.A."/>
            <person name="Ravin N.V."/>
            <person name="Skryabin K.G."/>
        </authorList>
    </citation>
    <scope>NUCLEOTIDE SEQUENCE [LARGE SCALE GENOMIC DNA]</scope>
    <source>
        <strain evidence="4">DSM 16705 / JCM 18335 / VKM B-2471 / 345-15</strain>
    </source>
</reference>
<dbReference type="KEGG" id="asc:ASAC_0013"/>
<keyword evidence="4" id="KW-1185">Reference proteome</keyword>
<dbReference type="Pfam" id="PF03787">
    <property type="entry name" value="RAMPs"/>
    <property type="match status" value="1"/>
</dbReference>
<evidence type="ECO:0000256" key="1">
    <source>
        <dbReference type="ARBA" id="ARBA00023118"/>
    </source>
</evidence>
<protein>
    <submittedName>
        <fullName evidence="3">CRISPR-associated RAMP protein, Cmr4 family</fullName>
    </submittedName>
</protein>
<dbReference type="InterPro" id="IPR005537">
    <property type="entry name" value="RAMP_III_fam"/>
</dbReference>
<keyword evidence="1" id="KW-0051">Antiviral defense</keyword>
<evidence type="ECO:0000313" key="4">
    <source>
        <dbReference type="Proteomes" id="UP000000346"/>
    </source>
</evidence>
<proteinExistence type="predicted"/>
<evidence type="ECO:0000313" key="3">
    <source>
        <dbReference type="EMBL" id="ADL18422.1"/>
    </source>
</evidence>
<dbReference type="GO" id="GO:0051607">
    <property type="term" value="P:defense response to virus"/>
    <property type="evidence" value="ECO:0007669"/>
    <property type="project" value="UniProtKB-KW"/>
</dbReference>
<name>D9PZD4_ACIS3</name>
<dbReference type="AlphaFoldDB" id="D9PZD4"/>
<dbReference type="InParanoid" id="D9PZD4"/>
<dbReference type="PANTHER" id="PTHR36700">
    <property type="entry name" value="CRISPR SYSTEM CMR SUBUNIT CMR4"/>
    <property type="match status" value="1"/>
</dbReference>
<dbReference type="eggNOG" id="arCOG02657">
    <property type="taxonomic scope" value="Archaea"/>
</dbReference>
<dbReference type="NCBIfam" id="TIGR02580">
    <property type="entry name" value="cas_RAMP_Cmr4"/>
    <property type="match status" value="1"/>
</dbReference>
<dbReference type="EMBL" id="CP001742">
    <property type="protein sequence ID" value="ADL18422.1"/>
    <property type="molecule type" value="Genomic_DNA"/>
</dbReference>
<sequence length="293" mass="31374">MVLAYAVTPVHVGSGRSPGFVDLPFQRDSMGYPVILGSSFKGALRFHLTPPSSGKPNDKGGGNDKDNKLVRCAFGPDIDEGGAKFMGRLVFTDLVPFLYPAPSLSEGYIYVTTKYLLNRAYDILSTVGVSPPKALGAGGTVTVGLREVRYAYTVNVSDVLGGRVDTRSLGYLLKDKAYVFDDDVGLQVVESSLVRVTRNALDDKTKTVKERALWTEEYVPQGTVMVGAMLDSMRGSVDSMGGNDECRDIDVMTELSNKLNRASLFIGGKETVGKGLVRLLIVSGTGAVSGAVR</sequence>
<dbReference type="HOGENOM" id="CLU_047795_0_0_2"/>
<dbReference type="STRING" id="666510.ASAC_0013"/>
<gene>
    <name evidence="3" type="ordered locus">ASAC_0013</name>
</gene>
<accession>D9PZD4</accession>